<dbReference type="Proteomes" id="UP000194873">
    <property type="component" value="Unassembled WGS sequence"/>
</dbReference>
<dbReference type="OrthoDB" id="885042at2"/>
<evidence type="ECO:0000259" key="2">
    <source>
        <dbReference type="PROSITE" id="PS51781"/>
    </source>
</evidence>
<organism evidence="3 4">
    <name type="scientific">Hymenobacter crusticola</name>
    <dbReference type="NCBI Taxonomy" id="1770526"/>
    <lineage>
        <taxon>Bacteria</taxon>
        <taxon>Pseudomonadati</taxon>
        <taxon>Bacteroidota</taxon>
        <taxon>Cytophagia</taxon>
        <taxon>Cytophagales</taxon>
        <taxon>Hymenobacteraceae</taxon>
        <taxon>Hymenobacter</taxon>
    </lineage>
</organism>
<dbReference type="Gene3D" id="2.30.30.40">
    <property type="entry name" value="SH3 Domains"/>
    <property type="match status" value="1"/>
</dbReference>
<evidence type="ECO:0000313" key="3">
    <source>
        <dbReference type="EMBL" id="OUJ67777.1"/>
    </source>
</evidence>
<comment type="caution">
    <text evidence="3">The sequence shown here is derived from an EMBL/GenBank/DDBJ whole genome shotgun (WGS) entry which is preliminary data.</text>
</comment>
<feature type="domain" description="SH3b" evidence="2">
    <location>
        <begin position="35"/>
        <end position="98"/>
    </location>
</feature>
<feature type="chain" id="PRO_5012173429" description="SH3b domain-containing protein" evidence="1">
    <location>
        <begin position="20"/>
        <end position="200"/>
    </location>
</feature>
<dbReference type="Pfam" id="PF08239">
    <property type="entry name" value="SH3_3"/>
    <property type="match status" value="1"/>
</dbReference>
<sequence>MRRRILCYLFCLLSFTSVAQQSTSTEPTVTQEQAEVYRYVNASSLTLRAQPTASALAVAIINGASRVHVLDTRADGWSKVEAQEYTGYVKSSYLVDDQQEVTAETIDWDVVQVNGGTEYTSVAAVEVTSAAYSTSTHAPARKAAPKVAAGPKVYICGNGRTEVYHSSEDCSAMRRCTYQTLVMSEAQAQSSGLRGCMKCY</sequence>
<dbReference type="AlphaFoldDB" id="A0A243W6M3"/>
<dbReference type="InterPro" id="IPR003646">
    <property type="entry name" value="SH3-like_bac-type"/>
</dbReference>
<gene>
    <name evidence="3" type="ORF">BXP70_28515</name>
</gene>
<feature type="signal peptide" evidence="1">
    <location>
        <begin position="1"/>
        <end position="19"/>
    </location>
</feature>
<keyword evidence="1" id="KW-0732">Signal</keyword>
<name>A0A243W6M3_9BACT</name>
<dbReference type="RefSeq" id="WP_086597512.1">
    <property type="nucleotide sequence ID" value="NZ_MTSE01000063.1"/>
</dbReference>
<protein>
    <recommendedName>
        <fullName evidence="2">SH3b domain-containing protein</fullName>
    </recommendedName>
</protein>
<keyword evidence="4" id="KW-1185">Reference proteome</keyword>
<reference evidence="3 4" key="1">
    <citation type="submission" date="2017-01" db="EMBL/GenBank/DDBJ databases">
        <title>A new Hymenobacter.</title>
        <authorList>
            <person name="Liang Y."/>
            <person name="Feng F."/>
        </authorList>
    </citation>
    <scope>NUCLEOTIDE SEQUENCE [LARGE SCALE GENOMIC DNA]</scope>
    <source>
        <strain evidence="3">MIMBbqt21</strain>
    </source>
</reference>
<accession>A0A243W6M3</accession>
<evidence type="ECO:0000256" key="1">
    <source>
        <dbReference type="SAM" id="SignalP"/>
    </source>
</evidence>
<dbReference type="EMBL" id="MTSE01000063">
    <property type="protein sequence ID" value="OUJ67777.1"/>
    <property type="molecule type" value="Genomic_DNA"/>
</dbReference>
<evidence type="ECO:0000313" key="4">
    <source>
        <dbReference type="Proteomes" id="UP000194873"/>
    </source>
</evidence>
<proteinExistence type="predicted"/>
<dbReference type="PROSITE" id="PS51781">
    <property type="entry name" value="SH3B"/>
    <property type="match status" value="1"/>
</dbReference>